<organism evidence="1 2">
    <name type="scientific">Smallanthus sonchifolius</name>
    <dbReference type="NCBI Taxonomy" id="185202"/>
    <lineage>
        <taxon>Eukaryota</taxon>
        <taxon>Viridiplantae</taxon>
        <taxon>Streptophyta</taxon>
        <taxon>Embryophyta</taxon>
        <taxon>Tracheophyta</taxon>
        <taxon>Spermatophyta</taxon>
        <taxon>Magnoliopsida</taxon>
        <taxon>eudicotyledons</taxon>
        <taxon>Gunneridae</taxon>
        <taxon>Pentapetalae</taxon>
        <taxon>asterids</taxon>
        <taxon>campanulids</taxon>
        <taxon>Asterales</taxon>
        <taxon>Asteraceae</taxon>
        <taxon>Asteroideae</taxon>
        <taxon>Heliantheae alliance</taxon>
        <taxon>Millerieae</taxon>
        <taxon>Smallanthus</taxon>
    </lineage>
</organism>
<evidence type="ECO:0000313" key="2">
    <source>
        <dbReference type="Proteomes" id="UP001056120"/>
    </source>
</evidence>
<reference evidence="1 2" key="2">
    <citation type="journal article" date="2022" name="Mol. Ecol. Resour.">
        <title>The genomes of chicory, endive, great burdock and yacon provide insights into Asteraceae paleo-polyploidization history and plant inulin production.</title>
        <authorList>
            <person name="Fan W."/>
            <person name="Wang S."/>
            <person name="Wang H."/>
            <person name="Wang A."/>
            <person name="Jiang F."/>
            <person name="Liu H."/>
            <person name="Zhao H."/>
            <person name="Xu D."/>
            <person name="Zhang Y."/>
        </authorList>
    </citation>
    <scope>NUCLEOTIDE SEQUENCE [LARGE SCALE GENOMIC DNA]</scope>
    <source>
        <strain evidence="2">cv. Yunnan</strain>
        <tissue evidence="1">Leaves</tissue>
    </source>
</reference>
<protein>
    <submittedName>
        <fullName evidence="1">Uncharacterized protein</fullName>
    </submittedName>
</protein>
<dbReference type="EMBL" id="CM042020">
    <property type="protein sequence ID" value="KAI3822867.1"/>
    <property type="molecule type" value="Genomic_DNA"/>
</dbReference>
<comment type="caution">
    <text evidence="1">The sequence shown here is derived from an EMBL/GenBank/DDBJ whole genome shotgun (WGS) entry which is preliminary data.</text>
</comment>
<evidence type="ECO:0000313" key="1">
    <source>
        <dbReference type="EMBL" id="KAI3822867.1"/>
    </source>
</evidence>
<keyword evidence="2" id="KW-1185">Reference proteome</keyword>
<gene>
    <name evidence="1" type="ORF">L1987_10466</name>
</gene>
<sequence length="106" mass="11490">MIRVGLNCGQASPSLRPVMSLVMAMLSGDIEKNPVTTKPSYLTDWDFNDYPNTFGDDEPISSKTTTMTATITTATTASMGMESMASPIMSELMNNGSLRELEKEGE</sequence>
<reference evidence="2" key="1">
    <citation type="journal article" date="2022" name="Mol. Ecol. Resour.">
        <title>The genomes of chicory, endive, great burdock and yacon provide insights into Asteraceae palaeo-polyploidization history and plant inulin production.</title>
        <authorList>
            <person name="Fan W."/>
            <person name="Wang S."/>
            <person name="Wang H."/>
            <person name="Wang A."/>
            <person name="Jiang F."/>
            <person name="Liu H."/>
            <person name="Zhao H."/>
            <person name="Xu D."/>
            <person name="Zhang Y."/>
        </authorList>
    </citation>
    <scope>NUCLEOTIDE SEQUENCE [LARGE SCALE GENOMIC DNA]</scope>
    <source>
        <strain evidence="2">cv. Yunnan</strain>
    </source>
</reference>
<name>A0ACB9JS61_9ASTR</name>
<proteinExistence type="predicted"/>
<dbReference type="Proteomes" id="UP001056120">
    <property type="component" value="Linkage Group LG03"/>
</dbReference>
<accession>A0ACB9JS61</accession>